<dbReference type="PIRSF" id="PIRSF005739">
    <property type="entry name" value="O-mtase"/>
    <property type="match status" value="1"/>
</dbReference>
<dbReference type="InterPro" id="IPR029063">
    <property type="entry name" value="SAM-dependent_MTases_sf"/>
</dbReference>
<dbReference type="InterPro" id="IPR001077">
    <property type="entry name" value="COMT_C"/>
</dbReference>
<evidence type="ECO:0000259" key="5">
    <source>
        <dbReference type="Pfam" id="PF00891"/>
    </source>
</evidence>
<dbReference type="SUPFAM" id="SSF53335">
    <property type="entry name" value="S-adenosyl-L-methionine-dependent methyltransferases"/>
    <property type="match status" value="1"/>
</dbReference>
<dbReference type="GO" id="GO:0046983">
    <property type="term" value="F:protein dimerization activity"/>
    <property type="evidence" value="ECO:0007669"/>
    <property type="project" value="InterPro"/>
</dbReference>
<evidence type="ECO:0000256" key="4">
    <source>
        <dbReference type="PIRSR" id="PIRSR005739-1"/>
    </source>
</evidence>
<keyword evidence="8" id="KW-1185">Reference proteome</keyword>
<feature type="active site" description="Proton acceptor" evidence="4">
    <location>
        <position position="265"/>
    </location>
</feature>
<dbReference type="AlphaFoldDB" id="A0A453AAD8"/>
<dbReference type="InterPro" id="IPR036390">
    <property type="entry name" value="WH_DNA-bd_sf"/>
</dbReference>
<keyword evidence="2" id="KW-0808">Transferase</keyword>
<dbReference type="InterPro" id="IPR016461">
    <property type="entry name" value="COMT-like"/>
</dbReference>
<evidence type="ECO:0000313" key="7">
    <source>
        <dbReference type="EnsemblPlants" id="AET2Gv20051300.1"/>
    </source>
</evidence>
<accession>A0A453AAD8</accession>
<dbReference type="GO" id="GO:0008171">
    <property type="term" value="F:O-methyltransferase activity"/>
    <property type="evidence" value="ECO:0007669"/>
    <property type="project" value="InterPro"/>
</dbReference>
<dbReference type="Pfam" id="PF00891">
    <property type="entry name" value="Methyltransf_2"/>
    <property type="match status" value="1"/>
</dbReference>
<organism evidence="7 8">
    <name type="scientific">Aegilops tauschii subsp. strangulata</name>
    <name type="common">Goatgrass</name>
    <dbReference type="NCBI Taxonomy" id="200361"/>
    <lineage>
        <taxon>Eukaryota</taxon>
        <taxon>Viridiplantae</taxon>
        <taxon>Streptophyta</taxon>
        <taxon>Embryophyta</taxon>
        <taxon>Tracheophyta</taxon>
        <taxon>Spermatophyta</taxon>
        <taxon>Magnoliopsida</taxon>
        <taxon>Liliopsida</taxon>
        <taxon>Poales</taxon>
        <taxon>Poaceae</taxon>
        <taxon>BOP clade</taxon>
        <taxon>Pooideae</taxon>
        <taxon>Triticodae</taxon>
        <taxon>Triticeae</taxon>
        <taxon>Triticinae</taxon>
        <taxon>Aegilops</taxon>
    </lineage>
</organism>
<reference evidence="7" key="5">
    <citation type="journal article" date="2021" name="G3 (Bethesda)">
        <title>Aegilops tauschii genome assembly Aet v5.0 features greater sequence contiguity and improved annotation.</title>
        <authorList>
            <person name="Wang L."/>
            <person name="Zhu T."/>
            <person name="Rodriguez J.C."/>
            <person name="Deal K.R."/>
            <person name="Dubcovsky J."/>
            <person name="McGuire P.E."/>
            <person name="Lux T."/>
            <person name="Spannagl M."/>
            <person name="Mayer K.F.X."/>
            <person name="Baldrich P."/>
            <person name="Meyers B.C."/>
            <person name="Huo N."/>
            <person name="Gu Y.Q."/>
            <person name="Zhou H."/>
            <person name="Devos K.M."/>
            <person name="Bennetzen J.L."/>
            <person name="Unver T."/>
            <person name="Budak H."/>
            <person name="Gulick P.J."/>
            <person name="Galiba G."/>
            <person name="Kalapos B."/>
            <person name="Nelson D.R."/>
            <person name="Li P."/>
            <person name="You F.M."/>
            <person name="Luo M.C."/>
            <person name="Dvorak J."/>
        </authorList>
    </citation>
    <scope>NUCLEOTIDE SEQUENCE [LARGE SCALE GENOMIC DNA]</scope>
    <source>
        <strain evidence="7">cv. AL8/78</strain>
    </source>
</reference>
<evidence type="ECO:0000256" key="1">
    <source>
        <dbReference type="ARBA" id="ARBA00022603"/>
    </source>
</evidence>
<dbReference type="STRING" id="200361.A0A453AAD8"/>
<dbReference type="PANTHER" id="PTHR11746">
    <property type="entry name" value="O-METHYLTRANSFERASE"/>
    <property type="match status" value="1"/>
</dbReference>
<dbReference type="Proteomes" id="UP000015105">
    <property type="component" value="Chromosome 2D"/>
</dbReference>
<protein>
    <recommendedName>
        <fullName evidence="9">O-methyltransferase ZRP4</fullName>
    </recommendedName>
</protein>
<evidence type="ECO:0000313" key="8">
    <source>
        <dbReference type="Proteomes" id="UP000015105"/>
    </source>
</evidence>
<evidence type="ECO:0000256" key="2">
    <source>
        <dbReference type="ARBA" id="ARBA00022679"/>
    </source>
</evidence>
<dbReference type="PROSITE" id="PS51683">
    <property type="entry name" value="SAM_OMT_II"/>
    <property type="match status" value="1"/>
</dbReference>
<reference evidence="7" key="3">
    <citation type="journal article" date="2017" name="Nature">
        <title>Genome sequence of the progenitor of the wheat D genome Aegilops tauschii.</title>
        <authorList>
            <person name="Luo M.C."/>
            <person name="Gu Y.Q."/>
            <person name="Puiu D."/>
            <person name="Wang H."/>
            <person name="Twardziok S.O."/>
            <person name="Deal K.R."/>
            <person name="Huo N."/>
            <person name="Zhu T."/>
            <person name="Wang L."/>
            <person name="Wang Y."/>
            <person name="McGuire P.E."/>
            <person name="Liu S."/>
            <person name="Long H."/>
            <person name="Ramasamy R.K."/>
            <person name="Rodriguez J.C."/>
            <person name="Van S.L."/>
            <person name="Yuan L."/>
            <person name="Wang Z."/>
            <person name="Xia Z."/>
            <person name="Xiao L."/>
            <person name="Anderson O.D."/>
            <person name="Ouyang S."/>
            <person name="Liang Y."/>
            <person name="Zimin A.V."/>
            <person name="Pertea G."/>
            <person name="Qi P."/>
            <person name="Bennetzen J.L."/>
            <person name="Dai X."/>
            <person name="Dawson M.W."/>
            <person name="Muller H.G."/>
            <person name="Kugler K."/>
            <person name="Rivarola-Duarte L."/>
            <person name="Spannagl M."/>
            <person name="Mayer K.F.X."/>
            <person name="Lu F.H."/>
            <person name="Bevan M.W."/>
            <person name="Leroy P."/>
            <person name="Li P."/>
            <person name="You F.M."/>
            <person name="Sun Q."/>
            <person name="Liu Z."/>
            <person name="Lyons E."/>
            <person name="Wicker T."/>
            <person name="Salzberg S.L."/>
            <person name="Devos K.M."/>
            <person name="Dvorak J."/>
        </authorList>
    </citation>
    <scope>NUCLEOTIDE SEQUENCE [LARGE SCALE GENOMIC DNA]</scope>
    <source>
        <strain evidence="7">cv. AL8/78</strain>
    </source>
</reference>
<reference evidence="7" key="4">
    <citation type="submission" date="2019-03" db="UniProtKB">
        <authorList>
            <consortium name="EnsemblPlants"/>
        </authorList>
    </citation>
    <scope>IDENTIFICATION</scope>
</reference>
<keyword evidence="1" id="KW-0489">Methyltransferase</keyword>
<dbReference type="GO" id="GO:0032259">
    <property type="term" value="P:methylation"/>
    <property type="evidence" value="ECO:0007669"/>
    <property type="project" value="UniProtKB-KW"/>
</dbReference>
<reference evidence="8" key="1">
    <citation type="journal article" date="2014" name="Science">
        <title>Ancient hybridizations among the ancestral genomes of bread wheat.</title>
        <authorList>
            <consortium name="International Wheat Genome Sequencing Consortium,"/>
            <person name="Marcussen T."/>
            <person name="Sandve S.R."/>
            <person name="Heier L."/>
            <person name="Spannagl M."/>
            <person name="Pfeifer M."/>
            <person name="Jakobsen K.S."/>
            <person name="Wulff B.B."/>
            <person name="Steuernagel B."/>
            <person name="Mayer K.F."/>
            <person name="Olsen O.A."/>
        </authorList>
    </citation>
    <scope>NUCLEOTIDE SEQUENCE [LARGE SCALE GENOMIC DNA]</scope>
    <source>
        <strain evidence="8">cv. AL8/78</strain>
    </source>
</reference>
<dbReference type="Pfam" id="PF08100">
    <property type="entry name" value="Dimerisation"/>
    <property type="match status" value="1"/>
</dbReference>
<feature type="domain" description="O-methyltransferase dimerisation" evidence="6">
    <location>
        <begin position="24"/>
        <end position="107"/>
    </location>
</feature>
<dbReference type="Gramene" id="AET2Gv20051300.1">
    <property type="protein sequence ID" value="AET2Gv20051300.1"/>
    <property type="gene ID" value="AET2Gv20051300"/>
</dbReference>
<dbReference type="EnsemblPlants" id="AET2Gv20051300.1">
    <property type="protein sequence ID" value="AET2Gv20051300.1"/>
    <property type="gene ID" value="AET2Gv20051300"/>
</dbReference>
<name>A0A453AAD8_AEGTS</name>
<dbReference type="FunFam" id="3.40.50.150:FF:000206">
    <property type="entry name" value="O-methyltransferase ZRP4"/>
    <property type="match status" value="1"/>
</dbReference>
<evidence type="ECO:0008006" key="9">
    <source>
        <dbReference type="Google" id="ProtNLM"/>
    </source>
</evidence>
<sequence length="361" mass="39192">MTLKLLAEVSPQELLGALAELHNHMIGYVKCMSLRCAVDLGIPDAIHHRGGTATLAHIATDTKVHPAKVADLERVMELLTTSGIFTRGAGVGDAAVYGLTTACRILVGWRNLSPMVPFLVNPLAVSSFFSMPQWFRSEPMATAAGSLFELEHGCSQWEMVSKDAVFNDVLNHSMAADSQLFLEVVIMDKGRIFRGLGSLVDVGGGNGAGTKVIAKAFTRITCTVLDLPHVVGQAAGDVLSEGGRERQQHESIPPADAVVLKNILHDWGHDDCVKILQCCKQAIPARNAGGKVIIIDMVRGSALGVRKISEMEATQNVFMMYIFGVEQDESEWKRIFSDAGFNDNYKIMPILGPYSVIEIYP</sequence>
<dbReference type="SUPFAM" id="SSF46785">
    <property type="entry name" value="Winged helix' DNA-binding domain"/>
    <property type="match status" value="1"/>
</dbReference>
<dbReference type="Gene3D" id="1.10.10.10">
    <property type="entry name" value="Winged helix-like DNA-binding domain superfamily/Winged helix DNA-binding domain"/>
    <property type="match status" value="1"/>
</dbReference>
<evidence type="ECO:0000256" key="3">
    <source>
        <dbReference type="ARBA" id="ARBA00022691"/>
    </source>
</evidence>
<proteinExistence type="predicted"/>
<keyword evidence="3" id="KW-0949">S-adenosyl-L-methionine</keyword>
<feature type="domain" description="O-methyltransferase C-terminal" evidence="5">
    <location>
        <begin position="146"/>
        <end position="342"/>
    </location>
</feature>
<evidence type="ECO:0000259" key="6">
    <source>
        <dbReference type="Pfam" id="PF08100"/>
    </source>
</evidence>
<dbReference type="InterPro" id="IPR012967">
    <property type="entry name" value="COMT_dimerisation"/>
</dbReference>
<reference evidence="8" key="2">
    <citation type="journal article" date="2017" name="Nat. Plants">
        <title>The Aegilops tauschii genome reveals multiple impacts of transposons.</title>
        <authorList>
            <person name="Zhao G."/>
            <person name="Zou C."/>
            <person name="Li K."/>
            <person name="Wang K."/>
            <person name="Li T."/>
            <person name="Gao L."/>
            <person name="Zhang X."/>
            <person name="Wang H."/>
            <person name="Yang Z."/>
            <person name="Liu X."/>
            <person name="Jiang W."/>
            <person name="Mao L."/>
            <person name="Kong X."/>
            <person name="Jiao Y."/>
            <person name="Jia J."/>
        </authorList>
    </citation>
    <scope>NUCLEOTIDE SEQUENCE [LARGE SCALE GENOMIC DNA]</scope>
    <source>
        <strain evidence="8">cv. AL8/78</strain>
    </source>
</reference>
<dbReference type="Gene3D" id="3.40.50.150">
    <property type="entry name" value="Vaccinia Virus protein VP39"/>
    <property type="match status" value="1"/>
</dbReference>
<dbReference type="InterPro" id="IPR036388">
    <property type="entry name" value="WH-like_DNA-bd_sf"/>
</dbReference>